<dbReference type="GO" id="GO:0004527">
    <property type="term" value="F:exonuclease activity"/>
    <property type="evidence" value="ECO:0007669"/>
    <property type="project" value="UniProtKB-KW"/>
</dbReference>
<reference evidence="7" key="1">
    <citation type="journal article" date="2020" name="mSystems">
        <title>Genome- and Community-Level Interaction Insights into Carbon Utilization and Element Cycling Functions of Hydrothermarchaeota in Hydrothermal Sediment.</title>
        <authorList>
            <person name="Zhou Z."/>
            <person name="Liu Y."/>
            <person name="Xu W."/>
            <person name="Pan J."/>
            <person name="Luo Z.H."/>
            <person name="Li M."/>
        </authorList>
    </citation>
    <scope>NUCLEOTIDE SEQUENCE [LARGE SCALE GENOMIC DNA]</scope>
    <source>
        <strain evidence="7">SpSt-780</strain>
    </source>
</reference>
<dbReference type="PANTHER" id="PTHR30255:SF2">
    <property type="entry name" value="SINGLE-STRANDED-DNA-SPECIFIC EXONUCLEASE RECJ"/>
    <property type="match status" value="1"/>
</dbReference>
<evidence type="ECO:0000313" key="7">
    <source>
        <dbReference type="EMBL" id="HGW91000.1"/>
    </source>
</evidence>
<dbReference type="SUPFAM" id="SSF64182">
    <property type="entry name" value="DHH phosphoesterases"/>
    <property type="match status" value="1"/>
</dbReference>
<accession>A0A7C4YBM2</accession>
<evidence type="ECO:0000256" key="3">
    <source>
        <dbReference type="ARBA" id="ARBA00022801"/>
    </source>
</evidence>
<dbReference type="Pfam" id="PF01368">
    <property type="entry name" value="DHH"/>
    <property type="match status" value="1"/>
</dbReference>
<evidence type="ECO:0000256" key="2">
    <source>
        <dbReference type="ARBA" id="ARBA00022722"/>
    </source>
</evidence>
<organism evidence="7">
    <name type="scientific">candidate division WOR-3 bacterium</name>
    <dbReference type="NCBI Taxonomy" id="2052148"/>
    <lineage>
        <taxon>Bacteria</taxon>
        <taxon>Bacteria division WOR-3</taxon>
    </lineage>
</organism>
<dbReference type="InterPro" id="IPR041122">
    <property type="entry name" value="RecJ_OB"/>
</dbReference>
<dbReference type="Gene3D" id="3.10.310.30">
    <property type="match status" value="1"/>
</dbReference>
<dbReference type="Gene3D" id="3.90.1640.30">
    <property type="match status" value="1"/>
</dbReference>
<comment type="similarity">
    <text evidence="1">Belongs to the RecJ family.</text>
</comment>
<dbReference type="InterPro" id="IPR001667">
    <property type="entry name" value="DDH_dom"/>
</dbReference>
<evidence type="ECO:0008006" key="8">
    <source>
        <dbReference type="Google" id="ProtNLM"/>
    </source>
</evidence>
<evidence type="ECO:0000256" key="4">
    <source>
        <dbReference type="ARBA" id="ARBA00022839"/>
    </source>
</evidence>
<proteinExistence type="inferred from homology"/>
<dbReference type="EMBL" id="DTHG01000005">
    <property type="protein sequence ID" value="HGW91000.1"/>
    <property type="molecule type" value="Genomic_DNA"/>
</dbReference>
<feature type="domain" description="DDH" evidence="5">
    <location>
        <begin position="63"/>
        <end position="186"/>
    </location>
</feature>
<dbReference type="PANTHER" id="PTHR30255">
    <property type="entry name" value="SINGLE-STRANDED-DNA-SPECIFIC EXONUCLEASE RECJ"/>
    <property type="match status" value="1"/>
</dbReference>
<name>A0A7C4YBM2_UNCW3</name>
<dbReference type="InterPro" id="IPR038763">
    <property type="entry name" value="DHH_sf"/>
</dbReference>
<evidence type="ECO:0000259" key="5">
    <source>
        <dbReference type="Pfam" id="PF01368"/>
    </source>
</evidence>
<keyword evidence="4" id="KW-0269">Exonuclease</keyword>
<dbReference type="AlphaFoldDB" id="A0A7C4YBM2"/>
<dbReference type="InterPro" id="IPR051673">
    <property type="entry name" value="SSDNA_exonuclease_RecJ"/>
</dbReference>
<sequence>MGEEKIKYDELSENIKIFLKKREIFDQKTLDVFLYPSVKDLKIGNDADEIVSLLNDYIREGKKIMIWGDEDVDGITSTLILLYGLKNANANVDFYIPKRNKEGYGLNKDGIKEIKDNGYSLIITVDCGISNIEEVDYAKEIGLEVIITDHHEPKEIVPKTYIVNPKLTDIGYRYLAGAGVALKFYLTYLNRVLKISPRDVIEIMPEIFLYAMTGTISDRVPRLDENRIIVVEGEKLLKNTDIIPFNVLPKEDIETSIRPLLSGREELTLKFLTTKSKDEALNIYNALKEKSLNYQSKLEKIFNEAKIEFMKGNYAVFIENYPVEFLGSTANLGKELTGMPVFVLTKNNDEIVGEGRGPDDFNLLTVFEKTKDYLSSYGGHKPACGFRMKKIEYLPYFLSIANNILKEYKPKLQYDAEIKIEEMNRNLLKLISLMKPFGKGNEKPLFLIKKVFVKKEGFKNIIENIDIELKWETAIPKDGYYNILVEGDGENFYVKRWELPDQY</sequence>
<evidence type="ECO:0000256" key="1">
    <source>
        <dbReference type="ARBA" id="ARBA00005915"/>
    </source>
</evidence>
<dbReference type="Pfam" id="PF17768">
    <property type="entry name" value="RecJ_OB"/>
    <property type="match status" value="1"/>
</dbReference>
<feature type="domain" description="RecJ OB" evidence="6">
    <location>
        <begin position="414"/>
        <end position="454"/>
    </location>
</feature>
<keyword evidence="2" id="KW-0540">Nuclease</keyword>
<protein>
    <recommendedName>
        <fullName evidence="8">Single-stranded-DNA-specific exonuclease RecJ</fullName>
    </recommendedName>
</protein>
<comment type="caution">
    <text evidence="7">The sequence shown here is derived from an EMBL/GenBank/DDBJ whole genome shotgun (WGS) entry which is preliminary data.</text>
</comment>
<evidence type="ECO:0000259" key="6">
    <source>
        <dbReference type="Pfam" id="PF17768"/>
    </source>
</evidence>
<gene>
    <name evidence="7" type="ORF">ENV67_00460</name>
</gene>
<keyword evidence="3" id="KW-0378">Hydrolase</keyword>